<name>A0A923DZ63_9SPHI</name>
<dbReference type="AlphaFoldDB" id="A0A923DZ63"/>
<feature type="domain" description="Helix-turn-helix" evidence="1">
    <location>
        <begin position="38"/>
        <end position="81"/>
    </location>
</feature>
<dbReference type="PANTHER" id="PTHR34585:SF22">
    <property type="entry name" value="HELIX-TURN-HELIX DOMAIN-CONTAINING PROTEIN"/>
    <property type="match status" value="1"/>
</dbReference>
<dbReference type="InterPro" id="IPR041657">
    <property type="entry name" value="HTH_17"/>
</dbReference>
<proteinExistence type="predicted"/>
<evidence type="ECO:0000313" key="3">
    <source>
        <dbReference type="Proteomes" id="UP000601055"/>
    </source>
</evidence>
<organism evidence="2 3">
    <name type="scientific">Pedobacter planticolens</name>
    <dbReference type="NCBI Taxonomy" id="2679964"/>
    <lineage>
        <taxon>Bacteria</taxon>
        <taxon>Pseudomonadati</taxon>
        <taxon>Bacteroidota</taxon>
        <taxon>Sphingobacteriia</taxon>
        <taxon>Sphingobacteriales</taxon>
        <taxon>Sphingobacteriaceae</taxon>
        <taxon>Pedobacter</taxon>
    </lineage>
</organism>
<evidence type="ECO:0000313" key="2">
    <source>
        <dbReference type="EMBL" id="MBB2144592.1"/>
    </source>
</evidence>
<keyword evidence="3" id="KW-1185">Reference proteome</keyword>
<comment type="caution">
    <text evidence="2">The sequence shown here is derived from an EMBL/GenBank/DDBJ whole genome shotgun (WGS) entry which is preliminary data.</text>
</comment>
<gene>
    <name evidence="2" type="ORF">GM921_03790</name>
</gene>
<accession>A0A923DZ63</accession>
<protein>
    <submittedName>
        <fullName evidence="2">Helix-turn-helix domain-containing protein</fullName>
    </submittedName>
</protein>
<dbReference type="EMBL" id="WNXD01000001">
    <property type="protein sequence ID" value="MBB2144592.1"/>
    <property type="molecule type" value="Genomic_DNA"/>
</dbReference>
<sequence>MYTEILKKLEALLVLQQKILASLLVVEKQAIPIVNDEWLDNTDVKRLLKISDSSLYRLRKQQLLPCKRIAGKWYYSRLALATIISG</sequence>
<dbReference type="Proteomes" id="UP000601055">
    <property type="component" value="Unassembled WGS sequence"/>
</dbReference>
<evidence type="ECO:0000259" key="1">
    <source>
        <dbReference type="Pfam" id="PF12728"/>
    </source>
</evidence>
<reference evidence="2" key="1">
    <citation type="submission" date="2019-11" db="EMBL/GenBank/DDBJ databases">
        <title>Description of Pedobacter sp. LMG 31464T.</title>
        <authorList>
            <person name="Carlier A."/>
            <person name="Qi S."/>
            <person name="Vandamme P."/>
        </authorList>
    </citation>
    <scope>NUCLEOTIDE SEQUENCE</scope>
    <source>
        <strain evidence="2">LMG 31464</strain>
    </source>
</reference>
<dbReference type="Pfam" id="PF12728">
    <property type="entry name" value="HTH_17"/>
    <property type="match status" value="1"/>
</dbReference>
<dbReference type="PANTHER" id="PTHR34585">
    <property type="match status" value="1"/>
</dbReference>
<dbReference type="RefSeq" id="WP_182921279.1">
    <property type="nucleotide sequence ID" value="NZ_WNXD01000001.1"/>
</dbReference>